<dbReference type="InterPro" id="IPR032675">
    <property type="entry name" value="LRR_dom_sf"/>
</dbReference>
<gene>
    <name evidence="1" type="ORF">HYPSUDRAFT_41912</name>
</gene>
<dbReference type="AlphaFoldDB" id="A0A0D2NYJ1"/>
<sequence length="568" mass="63006">MENDSPFASYLRTNYSATQEETVKLTEFLVGPISKLNELQDEIARVKAYYNSLVEKHMELSLYIERHQTLMAPVRRLSVDVIQEIFIHCLPTTHNAVISAKESPILLTCICSSWRRIALSTAALWTSIHIPIPQTSNEDSQLVVAMTTAKSRAKAIKVWLARSGDCVLNIFLFDHRYNQFCRDSMPSDIYDVILDALIPFSRRWGTLTCQTPAWGLARIAAIPASDLPRLHTLTIYGSGSSGFHDVPQHNWADSGVLRAPSLRAITFHKITENFAGFPLSWNQLTKIAISDLAWYTEENYSVVCVAKLLAACPLLRHCRLDITESAVPVQHPTDALSEHAPKAVVLRYLEHLTLSGSHDVMDLSPLLDALDVPALEQLDICVHLTTVAPLLALLRRTADTLRDLTLDPGRFCHADFFTCLSACSGLTALSLHDVSLGHLVHRPMLVNDIFLRDVLVPGSEENFAVPPLQTFTCRIPADFSDAGVLEAVHARRAVDGARVNGWPSLSRVKIVFGRPQQQPVLSAVEDLAEVGVACELIYSQTYFFPKSLPTDGAVVVPETKMWGVPPTF</sequence>
<organism evidence="1 2">
    <name type="scientific">Hypholoma sublateritium (strain FD-334 SS-4)</name>
    <dbReference type="NCBI Taxonomy" id="945553"/>
    <lineage>
        <taxon>Eukaryota</taxon>
        <taxon>Fungi</taxon>
        <taxon>Dikarya</taxon>
        <taxon>Basidiomycota</taxon>
        <taxon>Agaricomycotina</taxon>
        <taxon>Agaricomycetes</taxon>
        <taxon>Agaricomycetidae</taxon>
        <taxon>Agaricales</taxon>
        <taxon>Agaricineae</taxon>
        <taxon>Strophariaceae</taxon>
        <taxon>Hypholoma</taxon>
    </lineage>
</organism>
<dbReference type="OMA" id="ITENFAG"/>
<proteinExistence type="predicted"/>
<dbReference type="STRING" id="945553.A0A0D2NYJ1"/>
<accession>A0A0D2NYJ1</accession>
<dbReference type="EMBL" id="KN817557">
    <property type="protein sequence ID" value="KJA21541.1"/>
    <property type="molecule type" value="Genomic_DNA"/>
</dbReference>
<protein>
    <recommendedName>
        <fullName evidence="3">F-box domain-containing protein</fullName>
    </recommendedName>
</protein>
<dbReference type="Gene3D" id="3.80.10.10">
    <property type="entry name" value="Ribonuclease Inhibitor"/>
    <property type="match status" value="1"/>
</dbReference>
<dbReference type="Proteomes" id="UP000054270">
    <property type="component" value="Unassembled WGS sequence"/>
</dbReference>
<name>A0A0D2NYJ1_HYPSF</name>
<evidence type="ECO:0008006" key="3">
    <source>
        <dbReference type="Google" id="ProtNLM"/>
    </source>
</evidence>
<evidence type="ECO:0000313" key="2">
    <source>
        <dbReference type="Proteomes" id="UP000054270"/>
    </source>
</evidence>
<evidence type="ECO:0000313" key="1">
    <source>
        <dbReference type="EMBL" id="KJA21541.1"/>
    </source>
</evidence>
<keyword evidence="2" id="KW-1185">Reference proteome</keyword>
<dbReference type="OrthoDB" id="3365698at2759"/>
<reference evidence="2" key="1">
    <citation type="submission" date="2014-04" db="EMBL/GenBank/DDBJ databases">
        <title>Evolutionary Origins and Diversification of the Mycorrhizal Mutualists.</title>
        <authorList>
            <consortium name="DOE Joint Genome Institute"/>
            <consortium name="Mycorrhizal Genomics Consortium"/>
            <person name="Kohler A."/>
            <person name="Kuo A."/>
            <person name="Nagy L.G."/>
            <person name="Floudas D."/>
            <person name="Copeland A."/>
            <person name="Barry K.W."/>
            <person name="Cichocki N."/>
            <person name="Veneault-Fourrey C."/>
            <person name="LaButti K."/>
            <person name="Lindquist E.A."/>
            <person name="Lipzen A."/>
            <person name="Lundell T."/>
            <person name="Morin E."/>
            <person name="Murat C."/>
            <person name="Riley R."/>
            <person name="Ohm R."/>
            <person name="Sun H."/>
            <person name="Tunlid A."/>
            <person name="Henrissat B."/>
            <person name="Grigoriev I.V."/>
            <person name="Hibbett D.S."/>
            <person name="Martin F."/>
        </authorList>
    </citation>
    <scope>NUCLEOTIDE SEQUENCE [LARGE SCALE GENOMIC DNA]</scope>
    <source>
        <strain evidence="2">FD-334 SS-4</strain>
    </source>
</reference>